<dbReference type="EMBL" id="BRYA01001158">
    <property type="protein sequence ID" value="GMI39789.1"/>
    <property type="molecule type" value="Genomic_DNA"/>
</dbReference>
<feature type="compositionally biased region" description="Low complexity" evidence="7">
    <location>
        <begin position="26"/>
        <end position="37"/>
    </location>
</feature>
<dbReference type="Gene3D" id="3.40.850.10">
    <property type="entry name" value="Kinesin motor domain"/>
    <property type="match status" value="1"/>
</dbReference>
<keyword evidence="11" id="KW-1185">Reference proteome</keyword>
<evidence type="ECO:0000256" key="6">
    <source>
        <dbReference type="SAM" id="Coils"/>
    </source>
</evidence>
<dbReference type="GO" id="GO:0005524">
    <property type="term" value="F:ATP binding"/>
    <property type="evidence" value="ECO:0007669"/>
    <property type="project" value="UniProtKB-UniRule"/>
</dbReference>
<gene>
    <name evidence="10" type="ORF">TrCOL_g3685</name>
</gene>
<feature type="coiled-coil region" evidence="6">
    <location>
        <begin position="103"/>
        <end position="179"/>
    </location>
</feature>
<dbReference type="SMART" id="SM00129">
    <property type="entry name" value="KISc"/>
    <property type="match status" value="1"/>
</dbReference>
<sequence>MTVSAIPERRLSSMSRMTRKNSYMDSTRSSFRRASTTHNNGEDVGESPHHHRILTSVDESHAVGAWVTFHLLIDARHKLLRGSLRHWFRLTLFCDLAKRLGKVQNLEKERTDVLENMNKLEAAKKSLVDKEESLVNEAKQQRNRADTTEETLKDLRARLDESEARESKLRNNYLELLDETIRLNSLTRELAEVRPVSEGEIMEFFSHVASETNAPEHRRLSSGSADVKKRTFTEDVDIFTERRRRSHLASPGVHLVPSSSFLDSSLGLVGGLMVQSNKAVAASNMLETESETEEEGGEEEEKEKEKEKEKKVEEEENEAENEERAKEKEKKEKTAKRLTSSPQKANPTRVKSGPVRPSHSSTTGVKTSVKVNEADEKLWEKINEPRSETGNTVAVAVRVRPFNQREKDMGAELCVQMSDKSIALVEPTSKESTTFTFDYIFDTFDPSRPNYADQKTVFADLGIDVLRQAWEGYNACLFAYGQTGAGKSWSITGSHEQPGIIPLFCNKLFYFMQNHPIENTELSVECSFLEIYNERVQDLLNPDGTNLKVREHPITGVFVEGLSYCAVDCYDDVEVLMDEGTAARTIGATNMNASSSRSHSIFEIVITQEYMDPFTKSTSEKQSRVVLVDLAGSERAGSTGATGTRLKEGAQINKSLSALGQCIRGLADAANKGGAMDLKKVPFRNSVLTMLLKNSLAGNAKTTMLCAISPAGVNYSESMSTLRYAQSAKKIATKAVVNEDPTAKLIKQLREEVERLKNEVATGGGGSGAAVMEVEAMMMQKSMSKEQRKEQTNRLKARRKCILAMTGGGSMGEEGYKKFPHLSNLNQDPLLSGTLKLIIADGTTMKIGRRDADVAQDVQLEGLGMKKSHCLISNEGGGVLFVRVGEPQASVYVNGVKLGEEGAQLRHGDILVLGVCTHIYQLIIPDAVADEEEERPSEITNRDDTTVSYQTAVRQVVLGRPETEHQRMVRLAHLVIATWRRPVFRRMFEERLVEALRYCQEANEISKLMHAKIQFNINLSCGVRLDDAASLSLREIIKYEHLNINVRAHRVPEEALQLWNLDASADEDANEETRLFSSKDWLMECGRVAFGEFLDGLRNVYDAMKPLCVLWGGDGEGDGENRLLIGPGEEDLPAVVHELFSKTDQVTLDELFAHLQAVPSQAMDVNRDSLTETVGLCLDDDSVKGNTTLRADEVKEVVNTMLSDAFEDSMQDLMDEFGRHTGGGGISLEELQIYKDKLLEIVGSGGDERKNLLLKMGKGFEVIKEKIGGVVDVLGEDAEEKVGKIKEIEVQEEGGMLQQQYQVIEKFVKGGNSDNAKLRVEGGVRFRSSALEDKGEEVGEEVEEEEVYQDEEVGKKEVETEQIGAKETNNERELDVIETAFAQVEVETTPTEKIEGEGEISAFDDSAWGVESQAYELQKLESIEVEGVEGVGADEEGGAAYAPAEEEEAFGLQKLESIEVEGVEGVGADEEGAAYAPAEEEEHANEPPQVDDGLPHDWSLVHDEGSNQEFWWSEARQESRWAVESVDVPTDDGEYEEHEEHEEHGQEQEIAVADIVYEQEGVQELERGSSSLSKPVLDFDDLSDDHFDLDGELPQTDEFHVYDSADEAAKALEEEPSKEESIDDWKLIVDEDTGRDYWWSESRDEAKWVDEEEDDEEEHGDGGEKGEVADKDGFELHEDAEGRQYLFNPETGESEWL</sequence>
<evidence type="ECO:0000259" key="9">
    <source>
        <dbReference type="PROSITE" id="PS50067"/>
    </source>
</evidence>
<dbReference type="SUPFAM" id="SSF52540">
    <property type="entry name" value="P-loop containing nucleoside triphosphate hydrolases"/>
    <property type="match status" value="1"/>
</dbReference>
<feature type="region of interest" description="Disordered" evidence="7">
    <location>
        <begin position="1428"/>
        <end position="1502"/>
    </location>
</feature>
<feature type="domain" description="Kinesin motor" evidence="9">
    <location>
        <begin position="392"/>
        <end position="731"/>
    </location>
</feature>
<feature type="compositionally biased region" description="Basic and acidic residues" evidence="7">
    <location>
        <begin position="303"/>
        <end position="313"/>
    </location>
</feature>
<feature type="region of interest" description="Disordered" evidence="7">
    <location>
        <begin position="1521"/>
        <end position="1549"/>
    </location>
</feature>
<keyword evidence="3 6" id="KW-0175">Coiled coil</keyword>
<dbReference type="OrthoDB" id="3176171at2759"/>
<dbReference type="SUPFAM" id="SSF49879">
    <property type="entry name" value="SMAD/FHA domain"/>
    <property type="match status" value="1"/>
</dbReference>
<dbReference type="PANTHER" id="PTHR47117">
    <property type="entry name" value="STAR-RELATED LIPID TRANSFER PROTEIN 9"/>
    <property type="match status" value="1"/>
</dbReference>
<feature type="compositionally biased region" description="Basic and acidic residues" evidence="7">
    <location>
        <begin position="322"/>
        <end position="332"/>
    </location>
</feature>
<evidence type="ECO:0000256" key="7">
    <source>
        <dbReference type="SAM" id="MobiDB-lite"/>
    </source>
</evidence>
<feature type="compositionally biased region" description="Basic and acidic residues" evidence="7">
    <location>
        <begin position="1493"/>
        <end position="1502"/>
    </location>
</feature>
<feature type="region of interest" description="Disordered" evidence="7">
    <location>
        <begin position="1331"/>
        <end position="1363"/>
    </location>
</feature>
<dbReference type="InterPro" id="IPR019821">
    <property type="entry name" value="Kinesin_motor_CS"/>
</dbReference>
<comment type="similarity">
    <text evidence="5">Belongs to the TRAFAC class myosin-kinesin ATPase superfamily. Kinesin family.</text>
</comment>
<dbReference type="InterPro" id="IPR036961">
    <property type="entry name" value="Kinesin_motor_dom_sf"/>
</dbReference>
<feature type="compositionally biased region" description="Acidic residues" evidence="7">
    <location>
        <begin position="1650"/>
        <end position="1659"/>
    </location>
</feature>
<dbReference type="Pfam" id="PF00498">
    <property type="entry name" value="FHA"/>
    <property type="match status" value="1"/>
</dbReference>
<evidence type="ECO:0008006" key="12">
    <source>
        <dbReference type="Google" id="ProtNLM"/>
    </source>
</evidence>
<evidence type="ECO:0000256" key="3">
    <source>
        <dbReference type="ARBA" id="ARBA00023054"/>
    </source>
</evidence>
<feature type="region of interest" description="Disordered" evidence="7">
    <location>
        <begin position="1640"/>
        <end position="1697"/>
    </location>
</feature>
<organism evidence="10 11">
    <name type="scientific">Triparma columacea</name>
    <dbReference type="NCBI Taxonomy" id="722753"/>
    <lineage>
        <taxon>Eukaryota</taxon>
        <taxon>Sar</taxon>
        <taxon>Stramenopiles</taxon>
        <taxon>Ochrophyta</taxon>
        <taxon>Bolidophyceae</taxon>
        <taxon>Parmales</taxon>
        <taxon>Triparmaceae</taxon>
        <taxon>Triparma</taxon>
    </lineage>
</organism>
<evidence type="ECO:0000313" key="11">
    <source>
        <dbReference type="Proteomes" id="UP001165065"/>
    </source>
</evidence>
<evidence type="ECO:0000256" key="5">
    <source>
        <dbReference type="PROSITE-ProRule" id="PRU00283"/>
    </source>
</evidence>
<feature type="compositionally biased region" description="Acidic residues" evidence="7">
    <location>
        <begin position="1338"/>
        <end position="1351"/>
    </location>
</feature>
<feature type="compositionally biased region" description="Acidic residues" evidence="7">
    <location>
        <begin position="1458"/>
        <end position="1483"/>
    </location>
</feature>
<dbReference type="GO" id="GO:0003777">
    <property type="term" value="F:microtubule motor activity"/>
    <property type="evidence" value="ECO:0007669"/>
    <property type="project" value="InterPro"/>
</dbReference>
<feature type="compositionally biased region" description="Basic and acidic residues" evidence="7">
    <location>
        <begin position="1660"/>
        <end position="1682"/>
    </location>
</feature>
<evidence type="ECO:0000313" key="10">
    <source>
        <dbReference type="EMBL" id="GMI39789.1"/>
    </source>
</evidence>
<dbReference type="PROSITE" id="PS50006">
    <property type="entry name" value="FHA_DOMAIN"/>
    <property type="match status" value="1"/>
</dbReference>
<dbReference type="InterPro" id="IPR008984">
    <property type="entry name" value="SMAD_FHA_dom_sf"/>
</dbReference>
<feature type="domain" description="FHA" evidence="8">
    <location>
        <begin position="845"/>
        <end position="898"/>
    </location>
</feature>
<keyword evidence="4 5" id="KW-0505">Motor protein</keyword>
<feature type="compositionally biased region" description="Polar residues" evidence="7">
    <location>
        <begin position="337"/>
        <end position="346"/>
    </location>
</feature>
<name>A0A9W7GC63_9STRA</name>
<reference evidence="11" key="1">
    <citation type="journal article" date="2023" name="Commun. Biol.">
        <title>Genome analysis of Parmales, the sister group of diatoms, reveals the evolutionary specialization of diatoms from phago-mixotrophs to photoautotrophs.</title>
        <authorList>
            <person name="Ban H."/>
            <person name="Sato S."/>
            <person name="Yoshikawa S."/>
            <person name="Yamada K."/>
            <person name="Nakamura Y."/>
            <person name="Ichinomiya M."/>
            <person name="Sato N."/>
            <person name="Blanc-Mathieu R."/>
            <person name="Endo H."/>
            <person name="Kuwata A."/>
            <person name="Ogata H."/>
        </authorList>
    </citation>
    <scope>NUCLEOTIDE SEQUENCE [LARGE SCALE GENOMIC DNA]</scope>
</reference>
<feature type="compositionally biased region" description="Acidic residues" evidence="7">
    <location>
        <begin position="288"/>
        <end position="302"/>
    </location>
</feature>
<evidence type="ECO:0000259" key="8">
    <source>
        <dbReference type="PROSITE" id="PS50006"/>
    </source>
</evidence>
<comment type="caution">
    <text evidence="10">The sequence shown here is derived from an EMBL/GenBank/DDBJ whole genome shotgun (WGS) entry which is preliminary data.</text>
</comment>
<dbReference type="PROSITE" id="PS00411">
    <property type="entry name" value="KINESIN_MOTOR_1"/>
    <property type="match status" value="1"/>
</dbReference>
<feature type="region of interest" description="Disordered" evidence="7">
    <location>
        <begin position="1"/>
        <end position="49"/>
    </location>
</feature>
<feature type="binding site" evidence="5">
    <location>
        <begin position="481"/>
        <end position="488"/>
    </location>
    <ligand>
        <name>ATP</name>
        <dbReference type="ChEBI" id="CHEBI:30616"/>
    </ligand>
</feature>
<proteinExistence type="inferred from homology"/>
<dbReference type="InterPro" id="IPR000253">
    <property type="entry name" value="FHA_dom"/>
</dbReference>
<protein>
    <recommendedName>
        <fullName evidence="12">Kinesin motor domain-containing protein</fullName>
    </recommendedName>
</protein>
<keyword evidence="1 5" id="KW-0547">Nucleotide-binding</keyword>
<evidence type="ECO:0000256" key="2">
    <source>
        <dbReference type="ARBA" id="ARBA00022840"/>
    </source>
</evidence>
<keyword evidence="2 5" id="KW-0067">ATP-binding</keyword>
<dbReference type="InterPro" id="IPR001752">
    <property type="entry name" value="Kinesin_motor_dom"/>
</dbReference>
<dbReference type="GO" id="GO:0008017">
    <property type="term" value="F:microtubule binding"/>
    <property type="evidence" value="ECO:0007669"/>
    <property type="project" value="InterPro"/>
</dbReference>
<dbReference type="InterPro" id="IPR027417">
    <property type="entry name" value="P-loop_NTPase"/>
</dbReference>
<accession>A0A9W7GC63</accession>
<feature type="compositionally biased region" description="Acidic residues" evidence="7">
    <location>
        <begin position="1529"/>
        <end position="1540"/>
    </location>
</feature>
<evidence type="ECO:0000256" key="1">
    <source>
        <dbReference type="ARBA" id="ARBA00022741"/>
    </source>
</evidence>
<feature type="compositionally biased region" description="Acidic residues" evidence="7">
    <location>
        <begin position="1428"/>
        <end position="1437"/>
    </location>
</feature>
<feature type="region of interest" description="Disordered" evidence="7">
    <location>
        <begin position="283"/>
        <end position="366"/>
    </location>
</feature>
<dbReference type="Pfam" id="PF00225">
    <property type="entry name" value="Kinesin"/>
    <property type="match status" value="1"/>
</dbReference>
<evidence type="ECO:0000256" key="4">
    <source>
        <dbReference type="ARBA" id="ARBA00023175"/>
    </source>
</evidence>
<dbReference type="Gene3D" id="2.60.200.20">
    <property type="match status" value="1"/>
</dbReference>
<feature type="compositionally biased region" description="Polar residues" evidence="7">
    <location>
        <begin position="12"/>
        <end position="25"/>
    </location>
</feature>
<dbReference type="PRINTS" id="PR00380">
    <property type="entry name" value="KINESINHEAVY"/>
</dbReference>
<dbReference type="Proteomes" id="UP001165065">
    <property type="component" value="Unassembled WGS sequence"/>
</dbReference>
<dbReference type="PROSITE" id="PS50067">
    <property type="entry name" value="KINESIN_MOTOR_2"/>
    <property type="match status" value="1"/>
</dbReference>
<dbReference type="GO" id="GO:0007018">
    <property type="term" value="P:microtubule-based movement"/>
    <property type="evidence" value="ECO:0007669"/>
    <property type="project" value="InterPro"/>
</dbReference>